<evidence type="ECO:0000256" key="10">
    <source>
        <dbReference type="ARBA" id="ARBA00023303"/>
    </source>
</evidence>
<feature type="chain" id="PRO_5043125809" evidence="12">
    <location>
        <begin position="17"/>
        <end position="715"/>
    </location>
</feature>
<feature type="transmembrane region" description="Helical" evidence="11">
    <location>
        <begin position="617"/>
        <end position="639"/>
    </location>
</feature>
<dbReference type="FunFam" id="1.20.58.390:FF:000055">
    <property type="entry name" value="Ligand-Gated ion Channel"/>
    <property type="match status" value="1"/>
</dbReference>
<accession>A0A0N4YLQ5</accession>
<dbReference type="PRINTS" id="PR00253">
    <property type="entry name" value="GABAARECEPTR"/>
</dbReference>
<dbReference type="STRING" id="27835.A0A0N4YLQ5"/>
<organism evidence="17">
    <name type="scientific">Nippostrongylus brasiliensis</name>
    <name type="common">Rat hookworm</name>
    <dbReference type="NCBI Taxonomy" id="27835"/>
    <lineage>
        <taxon>Eukaryota</taxon>
        <taxon>Metazoa</taxon>
        <taxon>Ecdysozoa</taxon>
        <taxon>Nematoda</taxon>
        <taxon>Chromadorea</taxon>
        <taxon>Rhabditida</taxon>
        <taxon>Rhabditina</taxon>
        <taxon>Rhabditomorpha</taxon>
        <taxon>Strongyloidea</taxon>
        <taxon>Heligmosomidae</taxon>
        <taxon>Nippostrongylus</taxon>
    </lineage>
</organism>
<evidence type="ECO:0000256" key="2">
    <source>
        <dbReference type="ARBA" id="ARBA00004236"/>
    </source>
</evidence>
<dbReference type="WBParaSite" id="NBR_0001805401-mRNA-1">
    <property type="protein sequence ID" value="NBR_0001805401-mRNA-1"/>
    <property type="gene ID" value="NBR_0001805401"/>
</dbReference>
<dbReference type="InterPro" id="IPR036734">
    <property type="entry name" value="Neur_chan_lig-bd_sf"/>
</dbReference>
<keyword evidence="8" id="KW-0406">Ion transport</keyword>
<dbReference type="SUPFAM" id="SSF90112">
    <property type="entry name" value="Neurotransmitter-gated ion-channel transmembrane pore"/>
    <property type="match status" value="1"/>
</dbReference>
<evidence type="ECO:0000256" key="4">
    <source>
        <dbReference type="ARBA" id="ARBA00022475"/>
    </source>
</evidence>
<keyword evidence="4" id="KW-1003">Cell membrane</keyword>
<dbReference type="GO" id="GO:0005886">
    <property type="term" value="C:plasma membrane"/>
    <property type="evidence" value="ECO:0007669"/>
    <property type="project" value="UniProtKB-SubCell"/>
</dbReference>
<dbReference type="CDD" id="cd18987">
    <property type="entry name" value="LGIC_ECD_anion"/>
    <property type="match status" value="1"/>
</dbReference>
<evidence type="ECO:0000256" key="7">
    <source>
        <dbReference type="ARBA" id="ARBA00022989"/>
    </source>
</evidence>
<protein>
    <submittedName>
        <fullName evidence="17">Neur_chan_LBD domain-containing protein</fullName>
    </submittedName>
</protein>
<dbReference type="GO" id="GO:0004888">
    <property type="term" value="F:transmembrane signaling receptor activity"/>
    <property type="evidence" value="ECO:0007669"/>
    <property type="project" value="InterPro"/>
</dbReference>
<dbReference type="Proteomes" id="UP000271162">
    <property type="component" value="Unassembled WGS sequence"/>
</dbReference>
<dbReference type="OMA" id="ESWITTH"/>
<dbReference type="Gene3D" id="2.70.170.10">
    <property type="entry name" value="Neurotransmitter-gated ion-channel ligand-binding domain"/>
    <property type="match status" value="1"/>
</dbReference>
<evidence type="ECO:0000256" key="1">
    <source>
        <dbReference type="ARBA" id="ARBA00004141"/>
    </source>
</evidence>
<dbReference type="InterPro" id="IPR006202">
    <property type="entry name" value="Neur_chan_lig-bd"/>
</dbReference>
<evidence type="ECO:0000256" key="11">
    <source>
        <dbReference type="SAM" id="Phobius"/>
    </source>
</evidence>
<dbReference type="InterPro" id="IPR006029">
    <property type="entry name" value="Neurotrans-gated_channel_TM"/>
</dbReference>
<dbReference type="InterPro" id="IPR006201">
    <property type="entry name" value="Neur_channel"/>
</dbReference>
<reference evidence="17" key="1">
    <citation type="submission" date="2016-04" db="UniProtKB">
        <authorList>
            <consortium name="WormBaseParasite"/>
        </authorList>
    </citation>
    <scope>IDENTIFICATION</scope>
</reference>
<proteinExistence type="predicted"/>
<dbReference type="PANTHER" id="PTHR18945">
    <property type="entry name" value="NEUROTRANSMITTER GATED ION CHANNEL"/>
    <property type="match status" value="1"/>
</dbReference>
<keyword evidence="16" id="KW-1185">Reference proteome</keyword>
<feature type="transmembrane region" description="Helical" evidence="11">
    <location>
        <begin position="685"/>
        <end position="703"/>
    </location>
</feature>
<evidence type="ECO:0000256" key="9">
    <source>
        <dbReference type="ARBA" id="ARBA00023136"/>
    </source>
</evidence>
<evidence type="ECO:0000259" key="14">
    <source>
        <dbReference type="Pfam" id="PF02932"/>
    </source>
</evidence>
<keyword evidence="5 11" id="KW-0812">Transmembrane</keyword>
<dbReference type="Gene3D" id="1.20.58.390">
    <property type="entry name" value="Neurotransmitter-gated ion-channel transmembrane domain"/>
    <property type="match status" value="1"/>
</dbReference>
<dbReference type="CDD" id="cd19049">
    <property type="entry name" value="LGIC_TM_anion"/>
    <property type="match status" value="1"/>
</dbReference>
<reference evidence="15 16" key="2">
    <citation type="submission" date="2018-11" db="EMBL/GenBank/DDBJ databases">
        <authorList>
            <consortium name="Pathogen Informatics"/>
        </authorList>
    </citation>
    <scope>NUCLEOTIDE SEQUENCE [LARGE SCALE GENOMIC DNA]</scope>
</reference>
<keyword evidence="7 11" id="KW-1133">Transmembrane helix</keyword>
<feature type="signal peptide" evidence="12">
    <location>
        <begin position="1"/>
        <end position="16"/>
    </location>
</feature>
<evidence type="ECO:0000256" key="3">
    <source>
        <dbReference type="ARBA" id="ARBA00022448"/>
    </source>
</evidence>
<evidence type="ECO:0000256" key="8">
    <source>
        <dbReference type="ARBA" id="ARBA00023065"/>
    </source>
</evidence>
<dbReference type="InterPro" id="IPR036719">
    <property type="entry name" value="Neuro-gated_channel_TM_sf"/>
</dbReference>
<evidence type="ECO:0000313" key="15">
    <source>
        <dbReference type="EMBL" id="VDL81777.1"/>
    </source>
</evidence>
<feature type="domain" description="Neurotransmitter-gated ion-channel transmembrane" evidence="14">
    <location>
        <begin position="559"/>
        <end position="650"/>
    </location>
</feature>
<dbReference type="SUPFAM" id="SSF63712">
    <property type="entry name" value="Nicotinic receptor ligand binding domain-like"/>
    <property type="match status" value="1"/>
</dbReference>
<dbReference type="InterPro" id="IPR038050">
    <property type="entry name" value="Neuro_actylchol_rec"/>
</dbReference>
<dbReference type="EMBL" id="UYSL01023151">
    <property type="protein sequence ID" value="VDL81777.1"/>
    <property type="molecule type" value="Genomic_DNA"/>
</dbReference>
<evidence type="ECO:0000256" key="6">
    <source>
        <dbReference type="ARBA" id="ARBA00022729"/>
    </source>
</evidence>
<evidence type="ECO:0000256" key="12">
    <source>
        <dbReference type="SAM" id="SignalP"/>
    </source>
</evidence>
<comment type="subcellular location">
    <subcellularLocation>
        <location evidence="2">Cell membrane</location>
    </subcellularLocation>
    <subcellularLocation>
        <location evidence="1">Membrane</location>
        <topology evidence="1">Multi-pass membrane protein</topology>
    </subcellularLocation>
</comment>
<dbReference type="GO" id="GO:0005230">
    <property type="term" value="F:extracellular ligand-gated monoatomic ion channel activity"/>
    <property type="evidence" value="ECO:0007669"/>
    <property type="project" value="InterPro"/>
</dbReference>
<evidence type="ECO:0000313" key="17">
    <source>
        <dbReference type="WBParaSite" id="NBR_0001805401-mRNA-1"/>
    </source>
</evidence>
<keyword evidence="9 11" id="KW-0472">Membrane</keyword>
<name>A0A0N4YLQ5_NIPBR</name>
<dbReference type="Pfam" id="PF02931">
    <property type="entry name" value="Neur_chan_LBD"/>
    <property type="match status" value="1"/>
</dbReference>
<dbReference type="AlphaFoldDB" id="A0A0N4YLQ5"/>
<keyword evidence="10" id="KW-0407">Ion channel</keyword>
<keyword evidence="3" id="KW-0813">Transport</keyword>
<feature type="domain" description="Neurotransmitter-gated ion-channel ligand-binding" evidence="13">
    <location>
        <begin position="353"/>
        <end position="549"/>
    </location>
</feature>
<dbReference type="InterPro" id="IPR006028">
    <property type="entry name" value="GABAA/Glycine_rcpt"/>
</dbReference>
<gene>
    <name evidence="15" type="ORF">NBR_LOCUS18056</name>
</gene>
<keyword evidence="6 12" id="KW-0732">Signal</keyword>
<sequence length="715" mass="82533">MRFVFVHYVLFVQLNAQRLTIFTTYEAEDVGLAPTEHPQCRAWTLWWKTQNTVVDLTVEDFDLLAYRRHSVLISNDADAVKYHLPVEDVYVNFENVCHLHPRVLRIASSAAAQRFHLDTEAACKKNAENKESIPFNETQTEGTAATTVDPDTEDEFIVYVRNATENAGGSYGLDDALFKNHESVAISITKLCFGGGVDDESEGLQYYIEKFGTPAFNLSTLGVPVEELMAPVNNPDHLDKILRSSNPPPHKKLMISVWRFYKGATIRELIDGSASIHLKSYCPWSDCVQIELRRSRFKQISESWITTHQEKPPYITLSFDRFKNPKIRFDSDDVASQRPFPSTRLIPFLERIEYDSRTPPVLFVGDKVIVKIGLQIQAMSNFELSTMDYDVDTWLRMAWYDPRLRHDSSRPILVNEFTFLKRIWRPDPIFTNAKAATFHKVTYLNFYMYIFPGGEVFLDMRVYLKPTAAEIVLCKYPHDNPACSLKISSLGFTTDAVEFQWFSSLADAIQLNRDLEIPELSLQHVSAETCDGSRKSGNYSCLMARFFLHRELGFHIAQTYIPTTICVVFSWISVWLPEEFVEGRIFVSLTVFLTLSAESNSAKEELPKVSYIKAIDIWFGFTSVFVFVTMMQALTVITLEHYSTKIRKKCETNVGEYSKYKVMFLMLRSRYYHRLARNFDEFCKVMYPVTFILFLMIYYFVIIQGNEDKCLRNSA</sequence>
<dbReference type="Pfam" id="PF02932">
    <property type="entry name" value="Neur_chan_memb"/>
    <property type="match status" value="1"/>
</dbReference>
<evidence type="ECO:0000313" key="16">
    <source>
        <dbReference type="Proteomes" id="UP000271162"/>
    </source>
</evidence>
<evidence type="ECO:0000256" key="5">
    <source>
        <dbReference type="ARBA" id="ARBA00022692"/>
    </source>
</evidence>
<evidence type="ECO:0000259" key="13">
    <source>
        <dbReference type="Pfam" id="PF02931"/>
    </source>
</evidence>
<dbReference type="FunFam" id="2.70.170.10:FF:000052">
    <property type="entry name" value="Ligand-Gated ion Channel"/>
    <property type="match status" value="1"/>
</dbReference>